<keyword evidence="1" id="KW-1133">Transmembrane helix</keyword>
<name>A0AA86TAH2_9EUKA</name>
<evidence type="ECO:0000256" key="1">
    <source>
        <dbReference type="SAM" id="Phobius"/>
    </source>
</evidence>
<dbReference type="EMBL" id="CAXDID020000477">
    <property type="protein sequence ID" value="CAL6095581.1"/>
    <property type="molecule type" value="Genomic_DNA"/>
</dbReference>
<reference evidence="3 5" key="2">
    <citation type="submission" date="2024-07" db="EMBL/GenBank/DDBJ databases">
        <authorList>
            <person name="Akdeniz Z."/>
        </authorList>
    </citation>
    <scope>NUCLEOTIDE SEQUENCE [LARGE SCALE GENOMIC DNA]</scope>
</reference>
<dbReference type="Proteomes" id="UP001642409">
    <property type="component" value="Unassembled WGS sequence"/>
</dbReference>
<keyword evidence="1" id="KW-0472">Membrane</keyword>
<protein>
    <recommendedName>
        <fullName evidence="6">Transmembrane protein</fullName>
    </recommendedName>
</protein>
<feature type="transmembrane region" description="Helical" evidence="1">
    <location>
        <begin position="244"/>
        <end position="265"/>
    </location>
</feature>
<organism evidence="2">
    <name type="scientific">Hexamita inflata</name>
    <dbReference type="NCBI Taxonomy" id="28002"/>
    <lineage>
        <taxon>Eukaryota</taxon>
        <taxon>Metamonada</taxon>
        <taxon>Diplomonadida</taxon>
        <taxon>Hexamitidae</taxon>
        <taxon>Hexamitinae</taxon>
        <taxon>Hexamita</taxon>
    </lineage>
</organism>
<reference evidence="2" key="1">
    <citation type="submission" date="2023-06" db="EMBL/GenBank/DDBJ databases">
        <authorList>
            <person name="Kurt Z."/>
        </authorList>
    </citation>
    <scope>NUCLEOTIDE SEQUENCE</scope>
</reference>
<keyword evidence="1" id="KW-0812">Transmembrane</keyword>
<proteinExistence type="predicted"/>
<keyword evidence="5" id="KW-1185">Reference proteome</keyword>
<dbReference type="EMBL" id="CATOUU010000027">
    <property type="protein sequence ID" value="CAI9913599.1"/>
    <property type="molecule type" value="Genomic_DNA"/>
</dbReference>
<dbReference type="AlphaFoldDB" id="A0AA86TAH2"/>
<accession>A0AA86TAH2</accession>
<feature type="transmembrane region" description="Helical" evidence="1">
    <location>
        <begin position="20"/>
        <end position="41"/>
    </location>
</feature>
<evidence type="ECO:0000313" key="3">
    <source>
        <dbReference type="EMBL" id="CAL6036578.1"/>
    </source>
</evidence>
<sequence>MYKLAYKMNNRKYRSRQCFIHVIILTLTIISVASISIIYALTGIRTEYTCLHETSACKKDCKAALANFWLPHVAIFPTNVFKGVDLVEFQLQKRPTFHYQLCQQIEIIGAERFDFSAENGVLSTSLYHVQVPKTVFGESNQFITIQFDSQQTIWFNKEQILTDAENAVKIKVESNLGGTLSIQNMKSVQYMEYPQYQFNECINYQSNMVQKYQYIVASQKGSAGWDTLEFAFIGQTKVATNADVIFISLLIISGIGLIEAIWYFAIICQMNKKQYTQLIEWKQFVDNQL</sequence>
<dbReference type="EMBL" id="CAXDID020000134">
    <property type="protein sequence ID" value="CAL6036578.1"/>
    <property type="molecule type" value="Genomic_DNA"/>
</dbReference>
<evidence type="ECO:0000313" key="4">
    <source>
        <dbReference type="EMBL" id="CAL6095581.1"/>
    </source>
</evidence>
<evidence type="ECO:0000313" key="2">
    <source>
        <dbReference type="EMBL" id="CAI9913599.1"/>
    </source>
</evidence>
<evidence type="ECO:0008006" key="6">
    <source>
        <dbReference type="Google" id="ProtNLM"/>
    </source>
</evidence>
<gene>
    <name evidence="2" type="ORF">HINF_LOCUS1244</name>
    <name evidence="3" type="ORF">HINF_LOCUS36477</name>
    <name evidence="4" type="ORF">HINF_LOCUS68017</name>
</gene>
<comment type="caution">
    <text evidence="2">The sequence shown here is derived from an EMBL/GenBank/DDBJ whole genome shotgun (WGS) entry which is preliminary data.</text>
</comment>
<evidence type="ECO:0000313" key="5">
    <source>
        <dbReference type="Proteomes" id="UP001642409"/>
    </source>
</evidence>